<feature type="transmembrane region" description="Helical" evidence="1">
    <location>
        <begin position="7"/>
        <end position="23"/>
    </location>
</feature>
<evidence type="ECO:0000256" key="1">
    <source>
        <dbReference type="SAM" id="Phobius"/>
    </source>
</evidence>
<accession>D9SST7</accession>
<dbReference type="HOGENOM" id="CLU_745363_0_0_9"/>
<dbReference type="KEGG" id="ccb:Clocel_2904"/>
<dbReference type="Proteomes" id="UP000002730">
    <property type="component" value="Chromosome"/>
</dbReference>
<dbReference type="eggNOG" id="COG1305">
    <property type="taxonomic scope" value="Bacteria"/>
</dbReference>
<proteinExistence type="predicted"/>
<keyword evidence="1" id="KW-0472">Membrane</keyword>
<dbReference type="EMBL" id="CP002160">
    <property type="protein sequence ID" value="ADL52599.1"/>
    <property type="molecule type" value="Genomic_DNA"/>
</dbReference>
<dbReference type="OrthoDB" id="1924644at2"/>
<gene>
    <name evidence="2" type="ordered locus">Clocel_2904</name>
</gene>
<sequence>MNGIKKMIFIFIIVSVICGYWFYNKNSFLKEKKESPAITLETFDNIYDGKYIKFYYDNLGDINLEKIKTDYKLEENVKMEGTELDKILSLSEFLSSKLQLNKKSSYNTEDISTLISKSFSGQRLNAKDYNIIFANFVKALGFQSRVLELYQNESKKETTIFSITEIYIPSLSKWMAFDSINKLFFAKGEDPLSAIEVIEQGLSVVDLSKEEKNYVRDYGKYFNNLRMQLDNSYFTNKKSNSYIMYLKEDDEPQLIINTKPLNSTIYTHRREAFMYAPTSEGEIAKEMQNFKDVIPTLILTLKNSEKKLPVINGAAFKDSVNVKNYYIRIDDGQWGVIDNYFTITLNPRSKTKIQLSLDGNTVLREIVISNTKG</sequence>
<keyword evidence="3" id="KW-1185">Reference proteome</keyword>
<name>D9SST7_CLOC7</name>
<keyword evidence="2" id="KW-0449">Lipoprotein</keyword>
<keyword evidence="1" id="KW-0812">Transmembrane</keyword>
<reference evidence="2 3" key="1">
    <citation type="submission" date="2010-08" db="EMBL/GenBank/DDBJ databases">
        <title>Complete sequence of Clostridium cellulovorans 743B.</title>
        <authorList>
            <consortium name="US DOE Joint Genome Institute"/>
            <person name="Lucas S."/>
            <person name="Copeland A."/>
            <person name="Lapidus A."/>
            <person name="Cheng J.-F."/>
            <person name="Bruce D."/>
            <person name="Goodwin L."/>
            <person name="Pitluck S."/>
            <person name="Chertkov O."/>
            <person name="Detter J.C."/>
            <person name="Han C."/>
            <person name="Tapia R."/>
            <person name="Land M."/>
            <person name="Hauser L."/>
            <person name="Chang Y.-J."/>
            <person name="Jeffries C."/>
            <person name="Kyrpides N."/>
            <person name="Ivanova N."/>
            <person name="Mikhailova N."/>
            <person name="Hemme C.L."/>
            <person name="Woyke T."/>
        </authorList>
    </citation>
    <scope>NUCLEOTIDE SEQUENCE [LARGE SCALE GENOMIC DNA]</scope>
    <source>
        <strain evidence="3">ATCC 35296 / DSM 3052 / OCM 3 / 743B</strain>
    </source>
</reference>
<dbReference type="AlphaFoldDB" id="D9SST7"/>
<protein>
    <submittedName>
        <fullName evidence="2">Putative lipoprotein</fullName>
    </submittedName>
</protein>
<keyword evidence="1" id="KW-1133">Transmembrane helix</keyword>
<evidence type="ECO:0000313" key="3">
    <source>
        <dbReference type="Proteomes" id="UP000002730"/>
    </source>
</evidence>
<organism evidence="2 3">
    <name type="scientific">Clostridium cellulovorans (strain ATCC 35296 / DSM 3052 / OCM 3 / 743B)</name>
    <dbReference type="NCBI Taxonomy" id="573061"/>
    <lineage>
        <taxon>Bacteria</taxon>
        <taxon>Bacillati</taxon>
        <taxon>Bacillota</taxon>
        <taxon>Clostridia</taxon>
        <taxon>Eubacteriales</taxon>
        <taxon>Clostridiaceae</taxon>
        <taxon>Clostridium</taxon>
    </lineage>
</organism>
<evidence type="ECO:0000313" key="2">
    <source>
        <dbReference type="EMBL" id="ADL52599.1"/>
    </source>
</evidence>
<dbReference type="RefSeq" id="WP_010075692.1">
    <property type="nucleotide sequence ID" value="NC_014393.1"/>
</dbReference>
<dbReference type="STRING" id="573061.Clocel_2904"/>